<reference evidence="1" key="1">
    <citation type="submission" date="2020-11" db="EMBL/GenBank/DDBJ databases">
        <title>Sequencing the genomes of 1000 actinobacteria strains.</title>
        <authorList>
            <person name="Klenk H.-P."/>
        </authorList>
    </citation>
    <scope>NUCLEOTIDE SEQUENCE</scope>
    <source>
        <strain evidence="1">DSM 43175</strain>
    </source>
</reference>
<dbReference type="EMBL" id="JADOUA010000001">
    <property type="protein sequence ID" value="MBG6091458.1"/>
    <property type="molecule type" value="Genomic_DNA"/>
</dbReference>
<comment type="caution">
    <text evidence="1">The sequence shown here is derived from an EMBL/GenBank/DDBJ whole genome shotgun (WGS) entry which is preliminary data.</text>
</comment>
<evidence type="ECO:0000313" key="2">
    <source>
        <dbReference type="Proteomes" id="UP000614047"/>
    </source>
</evidence>
<keyword evidence="2" id="KW-1185">Reference proteome</keyword>
<name>A0A931GKZ9_9ACTN</name>
<evidence type="ECO:0000313" key="1">
    <source>
        <dbReference type="EMBL" id="MBG6091458.1"/>
    </source>
</evidence>
<gene>
    <name evidence="1" type="ORF">IW256_005571</name>
</gene>
<organism evidence="1 2">
    <name type="scientific">Actinomadura viridis</name>
    <dbReference type="NCBI Taxonomy" id="58110"/>
    <lineage>
        <taxon>Bacteria</taxon>
        <taxon>Bacillati</taxon>
        <taxon>Actinomycetota</taxon>
        <taxon>Actinomycetes</taxon>
        <taxon>Streptosporangiales</taxon>
        <taxon>Thermomonosporaceae</taxon>
        <taxon>Actinomadura</taxon>
    </lineage>
</organism>
<dbReference type="Proteomes" id="UP000614047">
    <property type="component" value="Unassembled WGS sequence"/>
</dbReference>
<accession>A0A931GKZ9</accession>
<dbReference type="Pfam" id="PF19564">
    <property type="entry name" value="DUF6086"/>
    <property type="match status" value="1"/>
</dbReference>
<proteinExistence type="predicted"/>
<dbReference type="InterPro" id="IPR045732">
    <property type="entry name" value="DUF6086"/>
</dbReference>
<dbReference type="AlphaFoldDB" id="A0A931GKZ9"/>
<sequence length="143" mass="15971">MSQYFDMGEETLWNPSNGPSRLFLRQVALFEEELGLPSGMGPMENDECQIDPSTFETFVNALVERHRRTHHPIVSALSENFTAMALVLAQRAGIQVNWTSSAPPDTADIQVPARTDASVQLDGEARAARLREKAHDLSRFMAR</sequence>
<protein>
    <submittedName>
        <fullName evidence="1">Uncharacterized protein</fullName>
    </submittedName>
</protein>
<dbReference type="RefSeq" id="WP_197013762.1">
    <property type="nucleotide sequence ID" value="NZ_BAABES010000019.1"/>
</dbReference>